<name>A0A4Y2IAW9_ARAVE</name>
<sequence>MLQGLFRSRFRRFDPHLYLRSDIYTSVSTPLPKFHTTPMGDVDPDGSNVLGECFEEFKFRNHGSAARSPLTYKRKESIFHHVLHQWEMFEPDGFSIQGDCLGGFECKNIRIFY</sequence>
<evidence type="ECO:0000313" key="3">
    <source>
        <dbReference type="Proteomes" id="UP000499080"/>
    </source>
</evidence>
<evidence type="ECO:0000313" key="1">
    <source>
        <dbReference type="EMBL" id="GBM74868.1"/>
    </source>
</evidence>
<dbReference type="EMBL" id="BGPR01185192">
    <property type="protein sequence ID" value="GBM74880.1"/>
    <property type="molecule type" value="Genomic_DNA"/>
</dbReference>
<accession>A0A4Y2IAW9</accession>
<proteinExistence type="predicted"/>
<protein>
    <submittedName>
        <fullName evidence="1">Uncharacterized protein</fullName>
    </submittedName>
</protein>
<reference evidence="1 3" key="1">
    <citation type="journal article" date="2019" name="Sci. Rep.">
        <title>Orb-weaving spider Araneus ventricosus genome elucidates the spidroin gene catalogue.</title>
        <authorList>
            <person name="Kono N."/>
            <person name="Nakamura H."/>
            <person name="Ohtoshi R."/>
            <person name="Moran D.A.P."/>
            <person name="Shinohara A."/>
            <person name="Yoshida Y."/>
            <person name="Fujiwara M."/>
            <person name="Mori M."/>
            <person name="Tomita M."/>
            <person name="Arakawa K."/>
        </authorList>
    </citation>
    <scope>NUCLEOTIDE SEQUENCE [LARGE SCALE GENOMIC DNA]</scope>
</reference>
<comment type="caution">
    <text evidence="1">The sequence shown here is derived from an EMBL/GenBank/DDBJ whole genome shotgun (WGS) entry which is preliminary data.</text>
</comment>
<keyword evidence="3" id="KW-1185">Reference proteome</keyword>
<organism evidence="1 3">
    <name type="scientific">Araneus ventricosus</name>
    <name type="common">Orbweaver spider</name>
    <name type="synonym">Epeira ventricosa</name>
    <dbReference type="NCBI Taxonomy" id="182803"/>
    <lineage>
        <taxon>Eukaryota</taxon>
        <taxon>Metazoa</taxon>
        <taxon>Ecdysozoa</taxon>
        <taxon>Arthropoda</taxon>
        <taxon>Chelicerata</taxon>
        <taxon>Arachnida</taxon>
        <taxon>Araneae</taxon>
        <taxon>Araneomorphae</taxon>
        <taxon>Entelegynae</taxon>
        <taxon>Araneoidea</taxon>
        <taxon>Araneidae</taxon>
        <taxon>Araneus</taxon>
    </lineage>
</organism>
<gene>
    <name evidence="1" type="ORF">AVEN_134390_1</name>
    <name evidence="2" type="ORF">AVEN_153059_1</name>
</gene>
<evidence type="ECO:0000313" key="2">
    <source>
        <dbReference type="EMBL" id="GBM74880.1"/>
    </source>
</evidence>
<dbReference type="Proteomes" id="UP000499080">
    <property type="component" value="Unassembled WGS sequence"/>
</dbReference>
<dbReference type="AlphaFoldDB" id="A0A4Y2IAW9"/>
<dbReference type="EMBL" id="BGPR01185188">
    <property type="protein sequence ID" value="GBM74868.1"/>
    <property type="molecule type" value="Genomic_DNA"/>
</dbReference>